<gene>
    <name evidence="1" type="ORF">IV52_GL001247</name>
</gene>
<evidence type="ECO:0000313" key="1">
    <source>
        <dbReference type="EMBL" id="KRN78310.1"/>
    </source>
</evidence>
<name>A0A0R2JR11_9LACO</name>
<protein>
    <submittedName>
        <fullName evidence="1">Uncharacterized protein</fullName>
    </submittedName>
</protein>
<dbReference type="EMBL" id="JQBT01000035">
    <property type="protein sequence ID" value="KRN78310.1"/>
    <property type="molecule type" value="Genomic_DNA"/>
</dbReference>
<organism evidence="1 2">
    <name type="scientific">Fructilactobacillus lindneri DSM 20690 = JCM 11027</name>
    <dbReference type="NCBI Taxonomy" id="1122148"/>
    <lineage>
        <taxon>Bacteria</taxon>
        <taxon>Bacillati</taxon>
        <taxon>Bacillota</taxon>
        <taxon>Bacilli</taxon>
        <taxon>Lactobacillales</taxon>
        <taxon>Lactobacillaceae</taxon>
        <taxon>Fructilactobacillus</taxon>
    </lineage>
</organism>
<dbReference type="AlphaFoldDB" id="A0A0R2JR11"/>
<dbReference type="RefSeq" id="WP_054646906.1">
    <property type="nucleotide sequence ID" value="NZ_FUXS01000011.1"/>
</dbReference>
<dbReference type="PATRIC" id="fig|1122148.6.peg.1280"/>
<evidence type="ECO:0000313" key="2">
    <source>
        <dbReference type="Proteomes" id="UP000051565"/>
    </source>
</evidence>
<reference evidence="1 2" key="1">
    <citation type="journal article" date="2015" name="Genome Announc.">
        <title>Expanding the biotechnology potential of lactobacilli through comparative genomics of 213 strains and associated genera.</title>
        <authorList>
            <person name="Sun Z."/>
            <person name="Harris H.M."/>
            <person name="McCann A."/>
            <person name="Guo C."/>
            <person name="Argimon S."/>
            <person name="Zhang W."/>
            <person name="Yang X."/>
            <person name="Jeffery I.B."/>
            <person name="Cooney J.C."/>
            <person name="Kagawa T.F."/>
            <person name="Liu W."/>
            <person name="Song Y."/>
            <person name="Salvetti E."/>
            <person name="Wrobel A."/>
            <person name="Rasinkangas P."/>
            <person name="Parkhill J."/>
            <person name="Rea M.C."/>
            <person name="O'Sullivan O."/>
            <person name="Ritari J."/>
            <person name="Douillard F.P."/>
            <person name="Paul Ross R."/>
            <person name="Yang R."/>
            <person name="Briner A.E."/>
            <person name="Felis G.E."/>
            <person name="de Vos W.M."/>
            <person name="Barrangou R."/>
            <person name="Klaenhammer T.R."/>
            <person name="Caufield P.W."/>
            <person name="Cui Y."/>
            <person name="Zhang H."/>
            <person name="O'Toole P.W."/>
        </authorList>
    </citation>
    <scope>NUCLEOTIDE SEQUENCE [LARGE SCALE GENOMIC DNA]</scope>
    <source>
        <strain evidence="1 2">DSM 20690</strain>
    </source>
</reference>
<keyword evidence="2" id="KW-1185">Reference proteome</keyword>
<accession>A0A0R2JR11</accession>
<proteinExistence type="predicted"/>
<comment type="caution">
    <text evidence="1">The sequence shown here is derived from an EMBL/GenBank/DDBJ whole genome shotgun (WGS) entry which is preliminary data.</text>
</comment>
<dbReference type="Proteomes" id="UP000051565">
    <property type="component" value="Unassembled WGS sequence"/>
</dbReference>
<sequence>MTGKIRLKLPKDSYVHTKEGNEGHFINCKENRDENYIEVTREGLDVLLNDIFKSPATIEYG</sequence>